<gene>
    <name evidence="3" type="ORF">HEQ75_21505</name>
</gene>
<feature type="domain" description="Isochorismatase-like" evidence="2">
    <location>
        <begin position="37"/>
        <end position="229"/>
    </location>
</feature>
<protein>
    <submittedName>
        <fullName evidence="3">Cysteine hydrolase</fullName>
    </submittedName>
</protein>
<dbReference type="InterPro" id="IPR000868">
    <property type="entry name" value="Isochorismatase-like_dom"/>
</dbReference>
<name>A0ABX1E927_9PROT</name>
<dbReference type="PANTHER" id="PTHR43540:SF9">
    <property type="entry name" value="FAMILY HYDROLASE, PUTATIVE (AFU_ORTHOLOGUE AFUA_2G08700)-RELATED"/>
    <property type="match status" value="1"/>
</dbReference>
<evidence type="ECO:0000256" key="1">
    <source>
        <dbReference type="ARBA" id="ARBA00022801"/>
    </source>
</evidence>
<reference evidence="3 4" key="1">
    <citation type="submission" date="2020-03" db="EMBL/GenBank/DDBJ databases">
        <title>Roseomonas selenitidurans sp. nov. isolated from urban soil.</title>
        <authorList>
            <person name="Liu H."/>
        </authorList>
    </citation>
    <scope>NUCLEOTIDE SEQUENCE [LARGE SCALE GENOMIC DNA]</scope>
    <source>
        <strain evidence="3 4">BU-1</strain>
    </source>
</reference>
<dbReference type="SUPFAM" id="SSF52499">
    <property type="entry name" value="Isochorismatase-like hydrolases"/>
    <property type="match status" value="1"/>
</dbReference>
<proteinExistence type="predicted"/>
<keyword evidence="4" id="KW-1185">Reference proteome</keyword>
<dbReference type="Gene3D" id="3.40.50.850">
    <property type="entry name" value="Isochorismatase-like"/>
    <property type="match status" value="1"/>
</dbReference>
<dbReference type="GO" id="GO:0016787">
    <property type="term" value="F:hydrolase activity"/>
    <property type="evidence" value="ECO:0007669"/>
    <property type="project" value="UniProtKB-KW"/>
</dbReference>
<dbReference type="Proteomes" id="UP000787635">
    <property type="component" value="Unassembled WGS sequence"/>
</dbReference>
<sequence>MRFAWLRSAPRPLPEDQALVSIAAQPAPIELDPRRLALILIDMQRDFLEPGGFGAALGNDVARLAGAIEPCRRLLASARRAGLLVMHTREGHRPDLADAPPAKVLRAPPGMRIGDPGPMGRILVRGEPGHAIIPALAPAEGEPVIDKPGKGAFYQTDLDSMLRNRGIEALLVAGVTTEVCVHTTVREANDRGLRCIVPGDCCASYFPEFHAAALAMISAQGGIFGWVTTEAAVTQALEGAR</sequence>
<evidence type="ECO:0000313" key="4">
    <source>
        <dbReference type="Proteomes" id="UP000787635"/>
    </source>
</evidence>
<dbReference type="InterPro" id="IPR036380">
    <property type="entry name" value="Isochorismatase-like_sf"/>
</dbReference>
<dbReference type="InterPro" id="IPR050272">
    <property type="entry name" value="Isochorismatase-like_hydrls"/>
</dbReference>
<organism evidence="3 4">
    <name type="scientific">Falsiroseomonas selenitidurans</name>
    <dbReference type="NCBI Taxonomy" id="2716335"/>
    <lineage>
        <taxon>Bacteria</taxon>
        <taxon>Pseudomonadati</taxon>
        <taxon>Pseudomonadota</taxon>
        <taxon>Alphaproteobacteria</taxon>
        <taxon>Acetobacterales</taxon>
        <taxon>Roseomonadaceae</taxon>
        <taxon>Falsiroseomonas</taxon>
    </lineage>
</organism>
<dbReference type="CDD" id="cd00431">
    <property type="entry name" value="cysteine_hydrolases"/>
    <property type="match status" value="1"/>
</dbReference>
<accession>A0ABX1E927</accession>
<dbReference type="PANTHER" id="PTHR43540">
    <property type="entry name" value="PEROXYUREIDOACRYLATE/UREIDOACRYLATE AMIDOHYDROLASE-RELATED"/>
    <property type="match status" value="1"/>
</dbReference>
<keyword evidence="1 3" id="KW-0378">Hydrolase</keyword>
<dbReference type="Pfam" id="PF00857">
    <property type="entry name" value="Isochorismatase"/>
    <property type="match status" value="1"/>
</dbReference>
<evidence type="ECO:0000259" key="2">
    <source>
        <dbReference type="Pfam" id="PF00857"/>
    </source>
</evidence>
<evidence type="ECO:0000313" key="3">
    <source>
        <dbReference type="EMBL" id="NKC33453.1"/>
    </source>
</evidence>
<comment type="caution">
    <text evidence="3">The sequence shown here is derived from an EMBL/GenBank/DDBJ whole genome shotgun (WGS) entry which is preliminary data.</text>
</comment>
<dbReference type="EMBL" id="JAAVNE010000045">
    <property type="protein sequence ID" value="NKC33453.1"/>
    <property type="molecule type" value="Genomic_DNA"/>
</dbReference>